<comment type="similarity">
    <text evidence="1">Belongs to the bacterial ribosomal protein bS21 family.</text>
</comment>
<proteinExistence type="inferred from homology"/>
<feature type="compositionally biased region" description="Low complexity" evidence="4">
    <location>
        <begin position="41"/>
        <end position="63"/>
    </location>
</feature>
<dbReference type="PANTHER" id="PTHR41237">
    <property type="entry name" value="37S RIBOSOMAL PROTEIN MRP21, MITOCHONDRIAL"/>
    <property type="match status" value="1"/>
</dbReference>
<name>J8TIS9_TRIAS</name>
<evidence type="ECO:0000313" key="5">
    <source>
        <dbReference type="EMBL" id="EJT53116.1"/>
    </source>
</evidence>
<evidence type="ECO:0000313" key="6">
    <source>
        <dbReference type="Proteomes" id="UP000002748"/>
    </source>
</evidence>
<evidence type="ECO:0008006" key="7">
    <source>
        <dbReference type="Google" id="ProtNLM"/>
    </source>
</evidence>
<dbReference type="RefSeq" id="XP_014184439.1">
    <property type="nucleotide sequence ID" value="XM_014328964.1"/>
</dbReference>
<evidence type="ECO:0000256" key="3">
    <source>
        <dbReference type="ARBA" id="ARBA00023274"/>
    </source>
</evidence>
<dbReference type="Proteomes" id="UP000002748">
    <property type="component" value="Unassembled WGS sequence"/>
</dbReference>
<dbReference type="HOGENOM" id="CLU_1518916_0_0_1"/>
<dbReference type="VEuPathDB" id="FungiDB:A1Q1_00123"/>
<dbReference type="EMBL" id="ALBS01000009">
    <property type="protein sequence ID" value="EJT53116.1"/>
    <property type="molecule type" value="Genomic_DNA"/>
</dbReference>
<dbReference type="GO" id="GO:1990904">
    <property type="term" value="C:ribonucleoprotein complex"/>
    <property type="evidence" value="ECO:0007669"/>
    <property type="project" value="UniProtKB-KW"/>
</dbReference>
<organism evidence="5 6">
    <name type="scientific">Trichosporon asahii var. asahii (strain ATCC 90039 / CBS 2479 / JCM 2466 / KCTC 7840 / NBRC 103889/ NCYC 2677 / UAMH 7654)</name>
    <name type="common">Yeast</name>
    <dbReference type="NCBI Taxonomy" id="1186058"/>
    <lineage>
        <taxon>Eukaryota</taxon>
        <taxon>Fungi</taxon>
        <taxon>Dikarya</taxon>
        <taxon>Basidiomycota</taxon>
        <taxon>Agaricomycotina</taxon>
        <taxon>Tremellomycetes</taxon>
        <taxon>Trichosporonales</taxon>
        <taxon>Trichosporonaceae</taxon>
        <taxon>Trichosporon</taxon>
    </lineage>
</organism>
<evidence type="ECO:0000256" key="2">
    <source>
        <dbReference type="ARBA" id="ARBA00022980"/>
    </source>
</evidence>
<dbReference type="InterPro" id="IPR052837">
    <property type="entry name" value="Mitoribosomal_bS21"/>
</dbReference>
<keyword evidence="2" id="KW-0689">Ribosomal protein</keyword>
<feature type="region of interest" description="Disordered" evidence="4">
    <location>
        <begin position="30"/>
        <end position="82"/>
    </location>
</feature>
<evidence type="ECO:0000256" key="1">
    <source>
        <dbReference type="ARBA" id="ARBA00006640"/>
    </source>
</evidence>
<protein>
    <recommendedName>
        <fullName evidence="7">Ribosomal protein S21</fullName>
    </recommendedName>
</protein>
<dbReference type="GO" id="GO:0005840">
    <property type="term" value="C:ribosome"/>
    <property type="evidence" value="ECO:0007669"/>
    <property type="project" value="UniProtKB-KW"/>
</dbReference>
<dbReference type="PANTHER" id="PTHR41237:SF1">
    <property type="entry name" value="SMALL RIBOSOMAL SUBUNIT PROTEIN BS21M"/>
    <property type="match status" value="1"/>
</dbReference>
<comment type="caution">
    <text evidence="5">The sequence shown here is derived from an EMBL/GenBank/DDBJ whole genome shotgun (WGS) entry which is preliminary data.</text>
</comment>
<dbReference type="InterPro" id="IPR001911">
    <property type="entry name" value="Ribosomal_bS21"/>
</dbReference>
<evidence type="ECO:0000256" key="4">
    <source>
        <dbReference type="SAM" id="MobiDB-lite"/>
    </source>
</evidence>
<dbReference type="GO" id="GO:0006412">
    <property type="term" value="P:translation"/>
    <property type="evidence" value="ECO:0007669"/>
    <property type="project" value="InterPro"/>
</dbReference>
<dbReference type="KEGG" id="tasa:A1Q1_00123"/>
<gene>
    <name evidence="5" type="ORF">A1Q1_00123</name>
</gene>
<dbReference type="GO" id="GO:0003735">
    <property type="term" value="F:structural constituent of ribosome"/>
    <property type="evidence" value="ECO:0007669"/>
    <property type="project" value="InterPro"/>
</dbReference>
<keyword evidence="3" id="KW-0687">Ribonucleoprotein</keyword>
<reference evidence="5 6" key="1">
    <citation type="journal article" date="2012" name="Eukaryot. Cell">
        <title>Draft genome sequence of CBS 2479, the standard type strain of Trichosporon asahii.</title>
        <authorList>
            <person name="Yang R.Y."/>
            <person name="Li H.T."/>
            <person name="Zhu H."/>
            <person name="Zhou G.P."/>
            <person name="Wang M."/>
            <person name="Wang L."/>
        </authorList>
    </citation>
    <scope>NUCLEOTIDE SEQUENCE [LARGE SCALE GENOMIC DNA]</scope>
    <source>
        <strain evidence="6">ATCC 90039 / CBS 2479 / JCM 2466 / KCTC 7840 / NCYC 2677 / UAMH 7654</strain>
    </source>
</reference>
<dbReference type="OrthoDB" id="10667672at2759"/>
<dbReference type="GeneID" id="25983637"/>
<dbReference type="AlphaFoldDB" id="J8TIS9"/>
<dbReference type="Pfam" id="PF01165">
    <property type="entry name" value="Ribosomal_S21"/>
    <property type="match status" value="1"/>
</dbReference>
<sequence>MFAAVFRSAVAAPRPLALRSAIAPLALRAYSTPAGTPPPTSESSTPSPSTSQAAPSQPSASGSGRPLIDLSGARKRFSPNEDPDAWWRAESAARRFGVPGNQYTGRSHKVVGGFMRTFSRMQTNLNLTGFKKEAKRQKYHERPSEIKRRRKSERIRRRFQTVIREKVQLVQMLRSRK</sequence>
<accession>J8TIS9</accession>